<evidence type="ECO:0000256" key="4">
    <source>
        <dbReference type="ARBA" id="ARBA00022857"/>
    </source>
</evidence>
<keyword evidence="3" id="KW-0288">FMN</keyword>
<dbReference type="EC" id="1.6.99.1" evidence="7"/>
<keyword evidence="2" id="KW-0285">Flavoprotein</keyword>
<protein>
    <submittedName>
        <fullName evidence="7">NADPH dehydrogenase NamA</fullName>
        <ecNumber evidence="7">1.6.99.1</ecNumber>
    </submittedName>
</protein>
<dbReference type="InterPro" id="IPR044152">
    <property type="entry name" value="YqjM-like"/>
</dbReference>
<dbReference type="OrthoDB" id="9772736at2"/>
<comment type="caution">
    <text evidence="7">The sequence shown here is derived from an EMBL/GenBank/DDBJ whole genome shotgun (WGS) entry which is preliminary data.</text>
</comment>
<dbReference type="GO" id="GO:0003959">
    <property type="term" value="F:NADPH dehydrogenase activity"/>
    <property type="evidence" value="ECO:0007669"/>
    <property type="project" value="UniProtKB-EC"/>
</dbReference>
<evidence type="ECO:0000256" key="3">
    <source>
        <dbReference type="ARBA" id="ARBA00022643"/>
    </source>
</evidence>
<comment type="cofactor">
    <cofactor evidence="1">
        <name>FMN</name>
        <dbReference type="ChEBI" id="CHEBI:58210"/>
    </cofactor>
</comment>
<accession>A0A069RKW5</accession>
<dbReference type="InterPro" id="IPR013785">
    <property type="entry name" value="Aldolase_TIM"/>
</dbReference>
<gene>
    <name evidence="7" type="primary">namA</name>
    <name evidence="7" type="ORF">CLIT_2c03710</name>
</gene>
<dbReference type="PANTHER" id="PTHR43303:SF4">
    <property type="entry name" value="NADPH DEHYDROGENASE C23G7.10C-RELATED"/>
    <property type="match status" value="1"/>
</dbReference>
<dbReference type="STRING" id="1121324.CLIT_2c03710"/>
<evidence type="ECO:0000259" key="6">
    <source>
        <dbReference type="Pfam" id="PF00724"/>
    </source>
</evidence>
<dbReference type="AlphaFoldDB" id="A0A069RKW5"/>
<dbReference type="InterPro" id="IPR001155">
    <property type="entry name" value="OxRdtase_FMN_N"/>
</dbReference>
<dbReference type="Gene3D" id="3.20.20.70">
    <property type="entry name" value="Aldolase class I"/>
    <property type="match status" value="1"/>
</dbReference>
<sequence length="344" mass="38557">MKRLFDSISIKNMDIRNRIMMAPMCMYSADENGYAKDWHSLHYGTRAVGGVGLIMLEATAVEKRGRISSRDLGIWDDSHVKGLSKIVQNVKSHGAKIGVQLAHAGRKCVVKGEDIISASPVSFDTKDTDYHAPREMDESDIEDVISSFAKAAERAHAAGFDIIEIHAAHGYLINQFMSPVTNMRSDNYGGDMVRRSNFLYKIVRAVRKSWPDEKPICLRVSASDYDKCGNNPYDVAQMINIVKCEGIDIVNVSSGGVTPAPVQSYEGYQLKFAETIKAITELPVIAGGLIIQPSMADEAIRNKRADMIFLGRELLRNPYWPIQASEKLKSEIEYWPYQYERAKR</sequence>
<dbReference type="PANTHER" id="PTHR43303">
    <property type="entry name" value="NADPH DEHYDROGENASE C23G7.10C-RELATED"/>
    <property type="match status" value="1"/>
</dbReference>
<evidence type="ECO:0000313" key="8">
    <source>
        <dbReference type="Proteomes" id="UP000027946"/>
    </source>
</evidence>
<evidence type="ECO:0000256" key="5">
    <source>
        <dbReference type="ARBA" id="ARBA00023002"/>
    </source>
</evidence>
<dbReference type="SUPFAM" id="SSF51395">
    <property type="entry name" value="FMN-linked oxidoreductases"/>
    <property type="match status" value="1"/>
</dbReference>
<dbReference type="Pfam" id="PF00724">
    <property type="entry name" value="Oxidored_FMN"/>
    <property type="match status" value="1"/>
</dbReference>
<keyword evidence="8" id="KW-1185">Reference proteome</keyword>
<evidence type="ECO:0000256" key="1">
    <source>
        <dbReference type="ARBA" id="ARBA00001917"/>
    </source>
</evidence>
<dbReference type="GO" id="GO:0050661">
    <property type="term" value="F:NADP binding"/>
    <property type="evidence" value="ECO:0007669"/>
    <property type="project" value="InterPro"/>
</dbReference>
<dbReference type="EMBL" id="JJMM01000002">
    <property type="protein sequence ID" value="KDR96765.1"/>
    <property type="molecule type" value="Genomic_DNA"/>
</dbReference>
<dbReference type="GO" id="GO:0010181">
    <property type="term" value="F:FMN binding"/>
    <property type="evidence" value="ECO:0007669"/>
    <property type="project" value="InterPro"/>
</dbReference>
<proteinExistence type="predicted"/>
<dbReference type="eggNOG" id="COG1902">
    <property type="taxonomic scope" value="Bacteria"/>
</dbReference>
<evidence type="ECO:0000256" key="2">
    <source>
        <dbReference type="ARBA" id="ARBA00022630"/>
    </source>
</evidence>
<keyword evidence="4" id="KW-0521">NADP</keyword>
<dbReference type="RefSeq" id="WP_038261426.1">
    <property type="nucleotide sequence ID" value="NZ_FSRH01000019.1"/>
</dbReference>
<name>A0A069RKW5_PEPLI</name>
<keyword evidence="5 7" id="KW-0560">Oxidoreductase</keyword>
<reference evidence="7 8" key="1">
    <citation type="submission" date="2014-03" db="EMBL/GenBank/DDBJ databases">
        <title>Genome sequence of Clostridium litorale W6, DSM 5388.</title>
        <authorList>
            <person name="Poehlein A."/>
            <person name="Jagirdar A."/>
            <person name="Khonsari B."/>
            <person name="Chibani C.M."/>
            <person name="Gutierrez Gutierrez D.A."/>
            <person name="Davydova E."/>
            <person name="Alghaithi H.S."/>
            <person name="Nair K.P."/>
            <person name="Dhamotharan K."/>
            <person name="Chandran L."/>
            <person name="G W."/>
            <person name="Daniel R."/>
        </authorList>
    </citation>
    <scope>NUCLEOTIDE SEQUENCE [LARGE SCALE GENOMIC DNA]</scope>
    <source>
        <strain evidence="7 8">W6</strain>
    </source>
</reference>
<feature type="domain" description="NADH:flavin oxidoreductase/NADH oxidase N-terminal" evidence="6">
    <location>
        <begin position="4"/>
        <end position="330"/>
    </location>
</feature>
<evidence type="ECO:0000313" key="7">
    <source>
        <dbReference type="EMBL" id="KDR96765.1"/>
    </source>
</evidence>
<organism evidence="7 8">
    <name type="scientific">Peptoclostridium litorale DSM 5388</name>
    <dbReference type="NCBI Taxonomy" id="1121324"/>
    <lineage>
        <taxon>Bacteria</taxon>
        <taxon>Bacillati</taxon>
        <taxon>Bacillota</taxon>
        <taxon>Clostridia</taxon>
        <taxon>Peptostreptococcales</taxon>
        <taxon>Peptoclostridiaceae</taxon>
        <taxon>Peptoclostridium</taxon>
    </lineage>
</organism>
<dbReference type="NCBIfam" id="NF010047">
    <property type="entry name" value="PRK13523.1"/>
    <property type="match status" value="1"/>
</dbReference>
<dbReference type="Proteomes" id="UP000027946">
    <property type="component" value="Unassembled WGS sequence"/>
</dbReference>
<dbReference type="CDD" id="cd02932">
    <property type="entry name" value="OYE_YqiM_FMN"/>
    <property type="match status" value="1"/>
</dbReference>